<dbReference type="Pfam" id="PF08449">
    <property type="entry name" value="UAA"/>
    <property type="match status" value="1"/>
</dbReference>
<gene>
    <name evidence="9" type="primary">YEA4</name>
    <name evidence="9" type="ORF">Plec18167_002523</name>
</gene>
<evidence type="ECO:0000256" key="4">
    <source>
        <dbReference type="ARBA" id="ARBA00022692"/>
    </source>
</evidence>
<feature type="transmembrane region" description="Helical" evidence="8">
    <location>
        <begin position="194"/>
        <end position="213"/>
    </location>
</feature>
<dbReference type="PANTHER" id="PTHR10778:SF4">
    <property type="entry name" value="NUCLEOTIDE SUGAR TRANSPORTER SLC35B4"/>
    <property type="match status" value="1"/>
</dbReference>
<feature type="transmembrane region" description="Helical" evidence="8">
    <location>
        <begin position="233"/>
        <end position="253"/>
    </location>
</feature>
<sequence length="425" mass="46015">MARPGKHMKGRSISSSLESIGNITENGRTVSWSREENGMRHRKDGSLDDTPEDLAEIAAAAAQSTFPAWTNMVAMTVLIFGGCCANVYALEGIIKDEPSAGPLITLTQFVTVALFTLPSFISLSAGPQSLYIAPRAIPLRSWFVYTAFFVTVNLLNNWAFAYRISVPLHIILRSAGPVASMIVGYIYNAKRYSAGQIFAVVLLSLGVSGAALADAEAKGKVQSTGGESSLAEFLMGFLILVLAMILSAFQGVYADRLYETYGRNHWREALLYSHMLSLPVFVPTYPQISSQLRALVASPPVQSLIDPSTWKLLPQNQSIATAILMTVSRVPLLERMPVKMAYLALNAVTQYVCIRGVHLLSAKSSSLTVTIVLNIRKLVSLLLSIYLFGNRLAPGVMAGAAVVFAGAGLYGFEGARLRGTQKKQR</sequence>
<feature type="transmembrane region" description="Helical" evidence="8">
    <location>
        <begin position="166"/>
        <end position="187"/>
    </location>
</feature>
<reference evidence="9 10" key="1">
    <citation type="journal article" date="2024" name="IMA Fungus">
        <title>IMA Genome - F19 : A genome assembly and annotation guide to empower mycologists, including annotated draft genome sequences of Ceratocystis pirilliformis, Diaporthe australafricana, Fusarium ophioides, Paecilomyces lecythidis, and Sporothrix stenoceras.</title>
        <authorList>
            <person name="Aylward J."/>
            <person name="Wilson A.M."/>
            <person name="Visagie C.M."/>
            <person name="Spraker J."/>
            <person name="Barnes I."/>
            <person name="Buitendag C."/>
            <person name="Ceriani C."/>
            <person name="Del Mar Angel L."/>
            <person name="du Plessis D."/>
            <person name="Fuchs T."/>
            <person name="Gasser K."/>
            <person name="Kramer D."/>
            <person name="Li W."/>
            <person name="Munsamy K."/>
            <person name="Piso A."/>
            <person name="Price J.L."/>
            <person name="Sonnekus B."/>
            <person name="Thomas C."/>
            <person name="van der Nest A."/>
            <person name="van Dijk A."/>
            <person name="van Heerden A."/>
            <person name="van Vuuren N."/>
            <person name="Yilmaz N."/>
            <person name="Duong T.A."/>
            <person name="van der Merwe N.A."/>
            <person name="Wingfield M.J."/>
            <person name="Wingfield B.D."/>
        </authorList>
    </citation>
    <scope>NUCLEOTIDE SEQUENCE [LARGE SCALE GENOMIC DNA]</scope>
    <source>
        <strain evidence="9 10">CMW 18167</strain>
    </source>
</reference>
<dbReference type="InterPro" id="IPR013657">
    <property type="entry name" value="SCL35B1-4/HUT1"/>
</dbReference>
<dbReference type="Proteomes" id="UP001583193">
    <property type="component" value="Unassembled WGS sequence"/>
</dbReference>
<proteinExistence type="predicted"/>
<accession>A0ABR3Y716</accession>
<comment type="caution">
    <text evidence="9">The sequence shown here is derived from an EMBL/GenBank/DDBJ whole genome shotgun (WGS) entry which is preliminary data.</text>
</comment>
<evidence type="ECO:0000256" key="6">
    <source>
        <dbReference type="ARBA" id="ARBA00023136"/>
    </source>
</evidence>
<keyword evidence="4 8" id="KW-0812">Transmembrane</keyword>
<feature type="transmembrane region" description="Helical" evidence="8">
    <location>
        <begin position="100"/>
        <end position="121"/>
    </location>
</feature>
<organism evidence="9 10">
    <name type="scientific">Paecilomyces lecythidis</name>
    <dbReference type="NCBI Taxonomy" id="3004212"/>
    <lineage>
        <taxon>Eukaryota</taxon>
        <taxon>Fungi</taxon>
        <taxon>Dikarya</taxon>
        <taxon>Ascomycota</taxon>
        <taxon>Pezizomycotina</taxon>
        <taxon>Eurotiomycetes</taxon>
        <taxon>Eurotiomycetidae</taxon>
        <taxon>Eurotiales</taxon>
        <taxon>Thermoascaceae</taxon>
        <taxon>Paecilomyces</taxon>
    </lineage>
</organism>
<keyword evidence="5 8" id="KW-1133">Transmembrane helix</keyword>
<dbReference type="PANTHER" id="PTHR10778">
    <property type="entry name" value="SOLUTE CARRIER FAMILY 35 MEMBER B"/>
    <property type="match status" value="1"/>
</dbReference>
<feature type="transmembrane region" description="Helical" evidence="8">
    <location>
        <begin position="73"/>
        <end position="94"/>
    </location>
</feature>
<evidence type="ECO:0000313" key="10">
    <source>
        <dbReference type="Proteomes" id="UP001583193"/>
    </source>
</evidence>
<evidence type="ECO:0000256" key="8">
    <source>
        <dbReference type="SAM" id="Phobius"/>
    </source>
</evidence>
<evidence type="ECO:0000313" key="9">
    <source>
        <dbReference type="EMBL" id="KAL1883519.1"/>
    </source>
</evidence>
<dbReference type="EMBL" id="JAVDPF010000005">
    <property type="protein sequence ID" value="KAL1883519.1"/>
    <property type="molecule type" value="Genomic_DNA"/>
</dbReference>
<name>A0ABR3Y716_9EURO</name>
<feature type="transmembrane region" description="Helical" evidence="8">
    <location>
        <begin position="367"/>
        <end position="389"/>
    </location>
</feature>
<evidence type="ECO:0000256" key="1">
    <source>
        <dbReference type="ARBA" id="ARBA00004127"/>
    </source>
</evidence>
<protein>
    <submittedName>
        <fullName evidence="9">Golgi uridine diphosphate-N-acetylglucosamine transporter</fullName>
    </submittedName>
</protein>
<evidence type="ECO:0000256" key="7">
    <source>
        <dbReference type="SAM" id="MobiDB-lite"/>
    </source>
</evidence>
<keyword evidence="2" id="KW-0813">Transport</keyword>
<evidence type="ECO:0000256" key="3">
    <source>
        <dbReference type="ARBA" id="ARBA00022597"/>
    </source>
</evidence>
<evidence type="ECO:0000256" key="2">
    <source>
        <dbReference type="ARBA" id="ARBA00022448"/>
    </source>
</evidence>
<feature type="region of interest" description="Disordered" evidence="7">
    <location>
        <begin position="27"/>
        <end position="48"/>
    </location>
</feature>
<keyword evidence="3" id="KW-0762">Sugar transport</keyword>
<feature type="transmembrane region" description="Helical" evidence="8">
    <location>
        <begin position="142"/>
        <end position="160"/>
    </location>
</feature>
<evidence type="ECO:0000256" key="5">
    <source>
        <dbReference type="ARBA" id="ARBA00022989"/>
    </source>
</evidence>
<keyword evidence="6 8" id="KW-0472">Membrane</keyword>
<comment type="subcellular location">
    <subcellularLocation>
        <location evidence="1">Endomembrane system</location>
        <topology evidence="1">Multi-pass membrane protein</topology>
    </subcellularLocation>
</comment>
<feature type="transmembrane region" description="Helical" evidence="8">
    <location>
        <begin position="395"/>
        <end position="415"/>
    </location>
</feature>
<keyword evidence="10" id="KW-1185">Reference proteome</keyword>